<protein>
    <submittedName>
        <fullName evidence="1">Uncharacterized protein</fullName>
    </submittedName>
</protein>
<name>E9H1A1_DAPPU</name>
<dbReference type="EMBL" id="GL732583">
    <property type="protein sequence ID" value="EFX74407.1"/>
    <property type="molecule type" value="Genomic_DNA"/>
</dbReference>
<dbReference type="Proteomes" id="UP000000305">
    <property type="component" value="Unassembled WGS sequence"/>
</dbReference>
<dbReference type="HOGENOM" id="CLU_2998554_0_0_1"/>
<accession>E9H1A1</accession>
<proteinExistence type="predicted"/>
<dbReference type="KEGG" id="dpx:DAPPUDRAFT_251943"/>
<keyword evidence="2" id="KW-1185">Reference proteome</keyword>
<evidence type="ECO:0000313" key="1">
    <source>
        <dbReference type="EMBL" id="EFX74407.1"/>
    </source>
</evidence>
<sequence length="57" mass="6536">MVLKKPTVWKSVVEGAFACWTDNHENPFNGWVNHKMYNAPEEEEEEEAAAGCRERGI</sequence>
<gene>
    <name evidence="1" type="ORF">DAPPUDRAFT_251943</name>
</gene>
<evidence type="ECO:0000313" key="2">
    <source>
        <dbReference type="Proteomes" id="UP000000305"/>
    </source>
</evidence>
<reference evidence="1 2" key="1">
    <citation type="journal article" date="2011" name="Science">
        <title>The ecoresponsive genome of Daphnia pulex.</title>
        <authorList>
            <person name="Colbourne J.K."/>
            <person name="Pfrender M.E."/>
            <person name="Gilbert D."/>
            <person name="Thomas W.K."/>
            <person name="Tucker A."/>
            <person name="Oakley T.H."/>
            <person name="Tokishita S."/>
            <person name="Aerts A."/>
            <person name="Arnold G.J."/>
            <person name="Basu M.K."/>
            <person name="Bauer D.J."/>
            <person name="Caceres C.E."/>
            <person name="Carmel L."/>
            <person name="Casola C."/>
            <person name="Choi J.H."/>
            <person name="Detter J.C."/>
            <person name="Dong Q."/>
            <person name="Dusheyko S."/>
            <person name="Eads B.D."/>
            <person name="Frohlich T."/>
            <person name="Geiler-Samerotte K.A."/>
            <person name="Gerlach D."/>
            <person name="Hatcher P."/>
            <person name="Jogdeo S."/>
            <person name="Krijgsveld J."/>
            <person name="Kriventseva E.V."/>
            <person name="Kultz D."/>
            <person name="Laforsch C."/>
            <person name="Lindquist E."/>
            <person name="Lopez J."/>
            <person name="Manak J.R."/>
            <person name="Muller J."/>
            <person name="Pangilinan J."/>
            <person name="Patwardhan R.P."/>
            <person name="Pitluck S."/>
            <person name="Pritham E.J."/>
            <person name="Rechtsteiner A."/>
            <person name="Rho M."/>
            <person name="Rogozin I.B."/>
            <person name="Sakarya O."/>
            <person name="Salamov A."/>
            <person name="Schaack S."/>
            <person name="Shapiro H."/>
            <person name="Shiga Y."/>
            <person name="Skalitzky C."/>
            <person name="Smith Z."/>
            <person name="Souvorov A."/>
            <person name="Sung W."/>
            <person name="Tang Z."/>
            <person name="Tsuchiya D."/>
            <person name="Tu H."/>
            <person name="Vos H."/>
            <person name="Wang M."/>
            <person name="Wolf Y.I."/>
            <person name="Yamagata H."/>
            <person name="Yamada T."/>
            <person name="Ye Y."/>
            <person name="Shaw J.R."/>
            <person name="Andrews J."/>
            <person name="Crease T.J."/>
            <person name="Tang H."/>
            <person name="Lucas S.M."/>
            <person name="Robertson H.M."/>
            <person name="Bork P."/>
            <person name="Koonin E.V."/>
            <person name="Zdobnov E.M."/>
            <person name="Grigoriev I.V."/>
            <person name="Lynch M."/>
            <person name="Boore J.L."/>
        </authorList>
    </citation>
    <scope>NUCLEOTIDE SEQUENCE [LARGE SCALE GENOMIC DNA]</scope>
</reference>
<dbReference type="AlphaFoldDB" id="E9H1A1"/>
<organism evidence="1 2">
    <name type="scientific">Daphnia pulex</name>
    <name type="common">Water flea</name>
    <dbReference type="NCBI Taxonomy" id="6669"/>
    <lineage>
        <taxon>Eukaryota</taxon>
        <taxon>Metazoa</taxon>
        <taxon>Ecdysozoa</taxon>
        <taxon>Arthropoda</taxon>
        <taxon>Crustacea</taxon>
        <taxon>Branchiopoda</taxon>
        <taxon>Diplostraca</taxon>
        <taxon>Cladocera</taxon>
        <taxon>Anomopoda</taxon>
        <taxon>Daphniidae</taxon>
        <taxon>Daphnia</taxon>
    </lineage>
</organism>
<dbReference type="InParanoid" id="E9H1A1"/>